<sequence>MHFWHAGLAEKNKSSTSIDKTKQRLEGNVTWQHFFQCFSEGSGYGVV</sequence>
<organism evidence="2 3">
    <name type="scientific">Pseudomonas fluorescens</name>
    <dbReference type="NCBI Taxonomy" id="294"/>
    <lineage>
        <taxon>Bacteria</taxon>
        <taxon>Pseudomonadati</taxon>
        <taxon>Pseudomonadota</taxon>
        <taxon>Gammaproteobacteria</taxon>
        <taxon>Pseudomonadales</taxon>
        <taxon>Pseudomonadaceae</taxon>
        <taxon>Pseudomonas</taxon>
    </lineage>
</organism>
<name>A0A5E7WKY8_PSEFL</name>
<proteinExistence type="predicted"/>
<protein>
    <submittedName>
        <fullName evidence="2">Uncharacterized protein</fullName>
    </submittedName>
</protein>
<dbReference type="AlphaFoldDB" id="A0A5E7WKY8"/>
<dbReference type="EMBL" id="CABVJH010000008">
    <property type="protein sequence ID" value="VVQ35466.1"/>
    <property type="molecule type" value="Genomic_DNA"/>
</dbReference>
<accession>A0A5E7WKY8</accession>
<gene>
    <name evidence="2" type="ORF">PS943_04356</name>
</gene>
<evidence type="ECO:0000313" key="2">
    <source>
        <dbReference type="EMBL" id="VVQ35466.1"/>
    </source>
</evidence>
<evidence type="ECO:0000256" key="1">
    <source>
        <dbReference type="SAM" id="MobiDB-lite"/>
    </source>
</evidence>
<reference evidence="2 3" key="1">
    <citation type="submission" date="2019-09" db="EMBL/GenBank/DDBJ databases">
        <authorList>
            <person name="Chandra G."/>
            <person name="Truman W A."/>
        </authorList>
    </citation>
    <scope>NUCLEOTIDE SEQUENCE [LARGE SCALE GENOMIC DNA]</scope>
    <source>
        <strain evidence="2">PS943</strain>
    </source>
</reference>
<feature type="region of interest" description="Disordered" evidence="1">
    <location>
        <begin position="1"/>
        <end position="20"/>
    </location>
</feature>
<dbReference type="Proteomes" id="UP000325645">
    <property type="component" value="Unassembled WGS sequence"/>
</dbReference>
<evidence type="ECO:0000313" key="3">
    <source>
        <dbReference type="Proteomes" id="UP000325645"/>
    </source>
</evidence>
<feature type="compositionally biased region" description="Basic and acidic residues" evidence="1">
    <location>
        <begin position="8"/>
        <end position="20"/>
    </location>
</feature>